<comment type="caution">
    <text evidence="1">The sequence shown here is derived from an EMBL/GenBank/DDBJ whole genome shotgun (WGS) entry which is preliminary data.</text>
</comment>
<dbReference type="Gene3D" id="3.40.50.1820">
    <property type="entry name" value="alpha/beta hydrolase"/>
    <property type="match status" value="1"/>
</dbReference>
<dbReference type="RefSeq" id="WP_182542154.1">
    <property type="nucleotide sequence ID" value="NZ_JACGWZ010000001.1"/>
</dbReference>
<evidence type="ECO:0000313" key="2">
    <source>
        <dbReference type="Proteomes" id="UP000569329"/>
    </source>
</evidence>
<dbReference type="PANTHER" id="PTHR43433:SF5">
    <property type="entry name" value="AB HYDROLASE-1 DOMAIN-CONTAINING PROTEIN"/>
    <property type="match status" value="1"/>
</dbReference>
<sequence length="118" mass="13197">MTLRRARNGEVELACETFGSPEGEPLLLTTGNMCQMVWWPEDFCAALAERGFHVARFDNRDSGLSTHFHSHEPQHPVRTLFSAGDRAHTSADMVEDAMAVLDALGWSRHTWSAARWAA</sequence>
<dbReference type="InterPro" id="IPR029058">
    <property type="entry name" value="AB_hydrolase_fold"/>
</dbReference>
<dbReference type="AlphaFoldDB" id="A0A839DUI8"/>
<name>A0A839DUI8_9PSEU</name>
<dbReference type="GO" id="GO:0004806">
    <property type="term" value="F:triacylglycerol lipase activity"/>
    <property type="evidence" value="ECO:0007669"/>
    <property type="project" value="TreeGrafter"/>
</dbReference>
<organism evidence="1 2">
    <name type="scientific">Halosaccharopolyspora lacisalsi</name>
    <dbReference type="NCBI Taxonomy" id="1000566"/>
    <lineage>
        <taxon>Bacteria</taxon>
        <taxon>Bacillati</taxon>
        <taxon>Actinomycetota</taxon>
        <taxon>Actinomycetes</taxon>
        <taxon>Pseudonocardiales</taxon>
        <taxon>Pseudonocardiaceae</taxon>
        <taxon>Halosaccharopolyspora</taxon>
    </lineage>
</organism>
<accession>A0A839DUI8</accession>
<dbReference type="InterPro" id="IPR050471">
    <property type="entry name" value="AB_hydrolase"/>
</dbReference>
<dbReference type="GO" id="GO:0046503">
    <property type="term" value="P:glycerolipid catabolic process"/>
    <property type="evidence" value="ECO:0007669"/>
    <property type="project" value="TreeGrafter"/>
</dbReference>
<dbReference type="PANTHER" id="PTHR43433">
    <property type="entry name" value="HYDROLASE, ALPHA/BETA FOLD FAMILY PROTEIN"/>
    <property type="match status" value="1"/>
</dbReference>
<dbReference type="Proteomes" id="UP000569329">
    <property type="component" value="Unassembled WGS sequence"/>
</dbReference>
<protein>
    <submittedName>
        <fullName evidence="1">Pimeloyl-ACP methyl ester carboxylesterase</fullName>
    </submittedName>
</protein>
<keyword evidence="2" id="KW-1185">Reference proteome</keyword>
<dbReference type="EMBL" id="JACGWZ010000001">
    <property type="protein sequence ID" value="MBA8822811.1"/>
    <property type="molecule type" value="Genomic_DNA"/>
</dbReference>
<reference evidence="1 2" key="1">
    <citation type="submission" date="2020-07" db="EMBL/GenBank/DDBJ databases">
        <title>Sequencing the genomes of 1000 actinobacteria strains.</title>
        <authorList>
            <person name="Klenk H.-P."/>
        </authorList>
    </citation>
    <scope>NUCLEOTIDE SEQUENCE [LARGE SCALE GENOMIC DNA]</scope>
    <source>
        <strain evidence="1 2">DSM 45975</strain>
    </source>
</reference>
<proteinExistence type="predicted"/>
<evidence type="ECO:0000313" key="1">
    <source>
        <dbReference type="EMBL" id="MBA8822811.1"/>
    </source>
</evidence>
<dbReference type="SUPFAM" id="SSF53474">
    <property type="entry name" value="alpha/beta-Hydrolases"/>
    <property type="match status" value="1"/>
</dbReference>
<gene>
    <name evidence="1" type="ORF">FHX42_000140</name>
</gene>